<dbReference type="InterPro" id="IPR007400">
    <property type="entry name" value="PrpF-like"/>
</dbReference>
<dbReference type="GO" id="GO:0016853">
    <property type="term" value="F:isomerase activity"/>
    <property type="evidence" value="ECO:0007669"/>
    <property type="project" value="UniProtKB-KW"/>
</dbReference>
<dbReference type="FunFam" id="3.10.310.10:FF:000018">
    <property type="entry name" value="2-methylaconitate cis-trans isomerase"/>
    <property type="match status" value="1"/>
</dbReference>
<evidence type="ECO:0000256" key="2">
    <source>
        <dbReference type="ARBA" id="ARBA00023235"/>
    </source>
</evidence>
<dbReference type="AlphaFoldDB" id="A0A7S6UHU2"/>
<dbReference type="Gene3D" id="3.10.310.10">
    <property type="entry name" value="Diaminopimelate Epimerase, Chain A, domain 1"/>
    <property type="match status" value="2"/>
</dbReference>
<dbReference type="Pfam" id="PF04303">
    <property type="entry name" value="PrpF"/>
    <property type="match status" value="1"/>
</dbReference>
<sequence>MSHKPQIRIPATYMRGGTSKGVFFRLDDLPEVARVPGAARDALLLRVIGSPDPYGKQTDGMGGATSSTSKTVIVSASTRPDHDVDYLFGQVAIDKAFVDWSGNCGNLTAAVGSFAISNGLVDAARVPSDGICTVRIWQANIGKTIIAHVPMTAGEVQETGDFELDGVTFPAAEVAVEFLDPADDGEEGGAMFPTGNVVDELEVPGVGTFPATLINAGIPTIFINADSIGYTGTELQDAVNGDPKALAMFETIRAYGAVRMGLIAHIDEAAGRQHTPKVAIVAPPAAYTASSGKAIAADAIDLNVRAMSMGKLHHAMMGTAAVAIGTAAAVPGTLVNLAAGGGDRTAVTFGHPSGTLRVGAEAVQADGKWQVTKAIMSRSARVLMEGWVRVPAGAL</sequence>
<keyword evidence="2 3" id="KW-0413">Isomerase</keyword>
<comment type="similarity">
    <text evidence="1">Belongs to the PrpF family.</text>
</comment>
<accession>A0A7S6UHU2</accession>
<reference evidence="3 4" key="1">
    <citation type="submission" date="2020-10" db="EMBL/GenBank/DDBJ databases">
        <title>complete genome sequencing of Lysobacter sp. H21R20.</title>
        <authorList>
            <person name="Bae J.-W."/>
            <person name="Lee S.-Y."/>
        </authorList>
    </citation>
    <scope>NUCLEOTIDE SEQUENCE [LARGE SCALE GENOMIC DNA]</scope>
    <source>
        <strain evidence="3 4">H21R20</strain>
    </source>
</reference>
<dbReference type="GO" id="GO:0019629">
    <property type="term" value="P:propionate catabolic process, 2-methylcitrate cycle"/>
    <property type="evidence" value="ECO:0007669"/>
    <property type="project" value="InterPro"/>
</dbReference>
<keyword evidence="4" id="KW-1185">Reference proteome</keyword>
<dbReference type="EMBL" id="CP063656">
    <property type="protein sequence ID" value="QOW20551.1"/>
    <property type="molecule type" value="Genomic_DNA"/>
</dbReference>
<organism evidence="3 4">
    <name type="scientific">Novilysobacter ciconiae</name>
    <dbReference type="NCBI Taxonomy" id="2781022"/>
    <lineage>
        <taxon>Bacteria</taxon>
        <taxon>Pseudomonadati</taxon>
        <taxon>Pseudomonadota</taxon>
        <taxon>Gammaproteobacteria</taxon>
        <taxon>Lysobacterales</taxon>
        <taxon>Lysobacteraceae</taxon>
        <taxon>Novilysobacter</taxon>
    </lineage>
</organism>
<evidence type="ECO:0000313" key="3">
    <source>
        <dbReference type="EMBL" id="QOW20551.1"/>
    </source>
</evidence>
<evidence type="ECO:0000313" key="4">
    <source>
        <dbReference type="Proteomes" id="UP000594059"/>
    </source>
</evidence>
<dbReference type="Proteomes" id="UP000594059">
    <property type="component" value="Chromosome"/>
</dbReference>
<evidence type="ECO:0000256" key="1">
    <source>
        <dbReference type="ARBA" id="ARBA00007673"/>
    </source>
</evidence>
<protein>
    <submittedName>
        <fullName evidence="3">2-methylaconitate cis-trans isomerase PrpF</fullName>
    </submittedName>
</protein>
<proteinExistence type="inferred from homology"/>
<dbReference type="SUPFAM" id="SSF54506">
    <property type="entry name" value="Diaminopimelate epimerase-like"/>
    <property type="match status" value="2"/>
</dbReference>
<name>A0A7S6UHU2_9GAMM</name>
<dbReference type="RefSeq" id="WP_193986990.1">
    <property type="nucleotide sequence ID" value="NZ_CP063656.1"/>
</dbReference>
<dbReference type="KEGG" id="lcic:INQ41_05955"/>
<dbReference type="PANTHER" id="PTHR43709">
    <property type="entry name" value="ACONITATE ISOMERASE-RELATED"/>
    <property type="match status" value="1"/>
</dbReference>
<gene>
    <name evidence="3" type="primary">prpF</name>
    <name evidence="3" type="ORF">INQ41_05955</name>
</gene>
<dbReference type="PANTHER" id="PTHR43709:SF2">
    <property type="entry name" value="DUF453 DOMAIN PROTEIN (AFU_ORTHOLOGUE AFUA_6G00360)"/>
    <property type="match status" value="1"/>
</dbReference>
<dbReference type="InterPro" id="IPR012709">
    <property type="entry name" value="PrpF"/>
</dbReference>
<dbReference type="NCBIfam" id="TIGR02334">
    <property type="entry name" value="prpF"/>
    <property type="match status" value="1"/>
</dbReference>